<organism evidence="1 2">
    <name type="scientific">Glycomyces artemisiae</name>
    <dbReference type="NCBI Taxonomy" id="1076443"/>
    <lineage>
        <taxon>Bacteria</taxon>
        <taxon>Bacillati</taxon>
        <taxon>Actinomycetota</taxon>
        <taxon>Actinomycetes</taxon>
        <taxon>Glycomycetales</taxon>
        <taxon>Glycomycetaceae</taxon>
        <taxon>Glycomyces</taxon>
    </lineage>
</organism>
<gene>
    <name evidence="1" type="ORF">HOQ43_10830</name>
</gene>
<dbReference type="AlphaFoldDB" id="A0A850C3N6"/>
<dbReference type="EMBL" id="JABFXE010000451">
    <property type="protein sequence ID" value="NUQ88944.1"/>
    <property type="molecule type" value="Genomic_DNA"/>
</dbReference>
<dbReference type="Proteomes" id="UP000574690">
    <property type="component" value="Unassembled WGS sequence"/>
</dbReference>
<comment type="caution">
    <text evidence="1">The sequence shown here is derived from an EMBL/GenBank/DDBJ whole genome shotgun (WGS) entry which is preliminary data.</text>
</comment>
<proteinExistence type="predicted"/>
<name>A0A850C3N6_9ACTN</name>
<evidence type="ECO:0000313" key="2">
    <source>
        <dbReference type="Proteomes" id="UP000574690"/>
    </source>
</evidence>
<accession>A0A850C3N6</accession>
<protein>
    <submittedName>
        <fullName evidence="1">Uncharacterized protein</fullName>
    </submittedName>
</protein>
<sequence length="57" mass="6429">MTATPAPNACRWCGIEKRPHGQRWTATAGWHAWTAPDQAQIKARMLARRAANTNRED</sequence>
<evidence type="ECO:0000313" key="1">
    <source>
        <dbReference type="EMBL" id="NUQ88944.1"/>
    </source>
</evidence>
<reference evidence="1 2" key="1">
    <citation type="submission" date="2020-05" db="EMBL/GenBank/DDBJ databases">
        <title>DNA-SIP metagenomic assembled genomes.</title>
        <authorList>
            <person name="Yu J."/>
        </authorList>
    </citation>
    <scope>NUCLEOTIDE SEQUENCE [LARGE SCALE GENOMIC DNA]</scope>
    <source>
        <strain evidence="1">Bin5.27</strain>
    </source>
</reference>